<evidence type="ECO:0000313" key="1">
    <source>
        <dbReference type="EMBL" id="KAK1935143.1"/>
    </source>
</evidence>
<dbReference type="AlphaFoldDB" id="A0AAD9GAW2"/>
<accession>A0AAD9GAW2</accession>
<proteinExistence type="predicted"/>
<keyword evidence="2" id="KW-1185">Reference proteome</keyword>
<comment type="caution">
    <text evidence="1">The sequence shown here is derived from an EMBL/GenBank/DDBJ whole genome shotgun (WGS) entry which is preliminary data.</text>
</comment>
<evidence type="ECO:0000313" key="2">
    <source>
        <dbReference type="Proteomes" id="UP001259832"/>
    </source>
</evidence>
<organism evidence="1 2">
    <name type="scientific">Phytophthora citrophthora</name>
    <dbReference type="NCBI Taxonomy" id="4793"/>
    <lineage>
        <taxon>Eukaryota</taxon>
        <taxon>Sar</taxon>
        <taxon>Stramenopiles</taxon>
        <taxon>Oomycota</taxon>
        <taxon>Peronosporomycetes</taxon>
        <taxon>Peronosporales</taxon>
        <taxon>Peronosporaceae</taxon>
        <taxon>Phytophthora</taxon>
    </lineage>
</organism>
<reference evidence="1" key="1">
    <citation type="submission" date="2023-08" db="EMBL/GenBank/DDBJ databases">
        <title>Reference Genome Resource for the Citrus Pathogen Phytophthora citrophthora.</title>
        <authorList>
            <person name="Moller H."/>
            <person name="Coetzee B."/>
            <person name="Rose L.J."/>
            <person name="Van Niekerk J.M."/>
        </authorList>
    </citation>
    <scope>NUCLEOTIDE SEQUENCE</scope>
    <source>
        <strain evidence="1">STE-U-9442</strain>
    </source>
</reference>
<dbReference type="EMBL" id="JASMQC010000024">
    <property type="protein sequence ID" value="KAK1935143.1"/>
    <property type="molecule type" value="Genomic_DNA"/>
</dbReference>
<name>A0AAD9GAW2_9STRA</name>
<protein>
    <submittedName>
        <fullName evidence="1">Uncharacterized protein</fullName>
    </submittedName>
</protein>
<dbReference type="Proteomes" id="UP001259832">
    <property type="component" value="Unassembled WGS sequence"/>
</dbReference>
<sequence length="100" mass="11003">MSLIARQLVRDVLIQPLRLGVRGGRFRGNAAIDVGPCRGARVENEVTRTSRAVHVMSGRLACIARAVKLSNPMLRATGRDETRVPIRTLYGALLSSWHVN</sequence>
<gene>
    <name evidence="1" type="ORF">P3T76_010909</name>
</gene>